<keyword evidence="3" id="KW-1185">Reference proteome</keyword>
<evidence type="ECO:0008006" key="4">
    <source>
        <dbReference type="Google" id="ProtNLM"/>
    </source>
</evidence>
<gene>
    <name evidence="2" type="ORF">DY000_02060773</name>
</gene>
<comment type="caution">
    <text evidence="2">The sequence shown here is derived from an EMBL/GenBank/DDBJ whole genome shotgun (WGS) entry which is preliminary data.</text>
</comment>
<feature type="region of interest" description="Disordered" evidence="1">
    <location>
        <begin position="1"/>
        <end position="49"/>
    </location>
</feature>
<evidence type="ECO:0000313" key="2">
    <source>
        <dbReference type="EMBL" id="KAF3518372.1"/>
    </source>
</evidence>
<evidence type="ECO:0000313" key="3">
    <source>
        <dbReference type="Proteomes" id="UP000266723"/>
    </source>
</evidence>
<feature type="compositionally biased region" description="Basic and acidic residues" evidence="1">
    <location>
        <begin position="8"/>
        <end position="25"/>
    </location>
</feature>
<dbReference type="Proteomes" id="UP000266723">
    <property type="component" value="Unassembled WGS sequence"/>
</dbReference>
<evidence type="ECO:0000256" key="1">
    <source>
        <dbReference type="SAM" id="MobiDB-lite"/>
    </source>
</evidence>
<feature type="compositionally biased region" description="Polar residues" evidence="1">
    <location>
        <begin position="29"/>
        <end position="49"/>
    </location>
</feature>
<reference evidence="2 3" key="1">
    <citation type="journal article" date="2020" name="BMC Genomics">
        <title>Intraspecific diversification of the crop wild relative Brassica cretica Lam. using demographic model selection.</title>
        <authorList>
            <person name="Kioukis A."/>
            <person name="Michalopoulou V.A."/>
            <person name="Briers L."/>
            <person name="Pirintsos S."/>
            <person name="Studholme D.J."/>
            <person name="Pavlidis P."/>
            <person name="Sarris P.F."/>
        </authorList>
    </citation>
    <scope>NUCLEOTIDE SEQUENCE [LARGE SCALE GENOMIC DNA]</scope>
    <source>
        <strain evidence="3">cv. PFS-1207/04</strain>
    </source>
</reference>
<proteinExistence type="predicted"/>
<sequence length="107" mass="12031">MQHKIKHSGCEEGSKKVDTHFHDGEDVQGTHNYAIDSTSEQGQTSGNTWIRNLPYNENAFCEFHQTRGHSTTIYKVLGARLTAKQIAGKISDVTSTKDRIWDRPAKS</sequence>
<organism evidence="2 3">
    <name type="scientific">Brassica cretica</name>
    <name type="common">Mustard</name>
    <dbReference type="NCBI Taxonomy" id="69181"/>
    <lineage>
        <taxon>Eukaryota</taxon>
        <taxon>Viridiplantae</taxon>
        <taxon>Streptophyta</taxon>
        <taxon>Embryophyta</taxon>
        <taxon>Tracheophyta</taxon>
        <taxon>Spermatophyta</taxon>
        <taxon>Magnoliopsida</taxon>
        <taxon>eudicotyledons</taxon>
        <taxon>Gunneridae</taxon>
        <taxon>Pentapetalae</taxon>
        <taxon>rosids</taxon>
        <taxon>malvids</taxon>
        <taxon>Brassicales</taxon>
        <taxon>Brassicaceae</taxon>
        <taxon>Brassiceae</taxon>
        <taxon>Brassica</taxon>
    </lineage>
</organism>
<name>A0ABQ7AWG1_BRACR</name>
<dbReference type="EMBL" id="QGKV02001556">
    <property type="protein sequence ID" value="KAF3518372.1"/>
    <property type="molecule type" value="Genomic_DNA"/>
</dbReference>
<accession>A0ABQ7AWG1</accession>
<protein>
    <recommendedName>
        <fullName evidence="4">BURP domain-containing protein</fullName>
    </recommendedName>
</protein>